<organism evidence="4 5">
    <name type="scientific">Marinospirillum insulare</name>
    <dbReference type="NCBI Taxonomy" id="217169"/>
    <lineage>
        <taxon>Bacteria</taxon>
        <taxon>Pseudomonadati</taxon>
        <taxon>Pseudomonadota</taxon>
        <taxon>Gammaproteobacteria</taxon>
        <taxon>Oceanospirillales</taxon>
        <taxon>Oceanospirillaceae</taxon>
        <taxon>Marinospirillum</taxon>
    </lineage>
</organism>
<dbReference type="EMBL" id="BSOR01000011">
    <property type="protein sequence ID" value="GLR63121.1"/>
    <property type="molecule type" value="Genomic_DNA"/>
</dbReference>
<dbReference type="NCBIfam" id="NF000672">
    <property type="entry name" value="PRK00033.1-5"/>
    <property type="match status" value="1"/>
</dbReference>
<accession>A0ABQ5ZWV2</accession>
<dbReference type="Pfam" id="PF02617">
    <property type="entry name" value="ClpS"/>
    <property type="match status" value="1"/>
</dbReference>
<name>A0ABQ5ZWV2_9GAMM</name>
<comment type="similarity">
    <text evidence="1">Belongs to the ClpS family.</text>
</comment>
<evidence type="ECO:0000313" key="4">
    <source>
        <dbReference type="EMBL" id="GLR63121.1"/>
    </source>
</evidence>
<dbReference type="InterPro" id="IPR022935">
    <property type="entry name" value="ClpS"/>
</dbReference>
<feature type="compositionally biased region" description="Gly residues" evidence="2">
    <location>
        <begin position="1"/>
        <end position="10"/>
    </location>
</feature>
<dbReference type="GO" id="GO:0006508">
    <property type="term" value="P:proteolysis"/>
    <property type="evidence" value="ECO:0007669"/>
    <property type="project" value="UniProtKB-KW"/>
</dbReference>
<dbReference type="Gene3D" id="3.30.1390.10">
    <property type="match status" value="1"/>
</dbReference>
<evidence type="ECO:0000259" key="3">
    <source>
        <dbReference type="Pfam" id="PF02617"/>
    </source>
</evidence>
<protein>
    <recommendedName>
        <fullName evidence="1">ATP-dependent Clp protease adapter protein ClpS</fullName>
    </recommendedName>
</protein>
<keyword evidence="4" id="KW-0378">Hydrolase</keyword>
<proteinExistence type="inferred from homology"/>
<dbReference type="GO" id="GO:0008233">
    <property type="term" value="F:peptidase activity"/>
    <property type="evidence" value="ECO:0007669"/>
    <property type="project" value="UniProtKB-KW"/>
</dbReference>
<dbReference type="InterPro" id="IPR014719">
    <property type="entry name" value="Ribosomal_bL12_C/ClpS-like"/>
</dbReference>
<dbReference type="RefSeq" id="WP_027850233.1">
    <property type="nucleotide sequence ID" value="NZ_BSOR01000011.1"/>
</dbReference>
<feature type="domain" description="Adaptor protein ClpS core" evidence="3">
    <location>
        <begin position="25"/>
        <end position="102"/>
    </location>
</feature>
<evidence type="ECO:0000256" key="1">
    <source>
        <dbReference type="HAMAP-Rule" id="MF_00302"/>
    </source>
</evidence>
<gene>
    <name evidence="1 4" type="primary">clpS</name>
    <name evidence="4" type="ORF">GCM10007878_05560</name>
</gene>
<comment type="caution">
    <text evidence="4">The sequence shown here is derived from an EMBL/GenBank/DDBJ whole genome shotgun (WGS) entry which is preliminary data.</text>
</comment>
<keyword evidence="5" id="KW-1185">Reference proteome</keyword>
<keyword evidence="4" id="KW-0645">Protease</keyword>
<evidence type="ECO:0000256" key="2">
    <source>
        <dbReference type="SAM" id="MobiDB-lite"/>
    </source>
</evidence>
<feature type="region of interest" description="Disordered" evidence="2">
    <location>
        <begin position="1"/>
        <end position="21"/>
    </location>
</feature>
<dbReference type="SUPFAM" id="SSF54736">
    <property type="entry name" value="ClpS-like"/>
    <property type="match status" value="1"/>
</dbReference>
<evidence type="ECO:0000313" key="5">
    <source>
        <dbReference type="Proteomes" id="UP001156682"/>
    </source>
</evidence>
<dbReference type="Proteomes" id="UP001156682">
    <property type="component" value="Unassembled WGS sequence"/>
</dbReference>
<comment type="function">
    <text evidence="1">Involved in the modulation of the specificity of the ClpAP-mediated ATP-dependent protein degradation.</text>
</comment>
<dbReference type="InterPro" id="IPR003769">
    <property type="entry name" value="ClpS_core"/>
</dbReference>
<dbReference type="PANTHER" id="PTHR33473">
    <property type="entry name" value="ATP-DEPENDENT CLP PROTEASE ADAPTER PROTEIN CLPS1, CHLOROPLASTIC"/>
    <property type="match status" value="1"/>
</dbReference>
<comment type="subunit">
    <text evidence="1">Binds to the N-terminal domain of the chaperone ClpA.</text>
</comment>
<dbReference type="PANTHER" id="PTHR33473:SF19">
    <property type="entry name" value="ATP-DEPENDENT CLP PROTEASE ADAPTER PROTEIN CLPS"/>
    <property type="match status" value="1"/>
</dbReference>
<dbReference type="HAMAP" id="MF_00302">
    <property type="entry name" value="ClpS"/>
    <property type="match status" value="1"/>
</dbReference>
<sequence>MSEDGQGGHLNGDLATATAKPKLEQPPRYKVIMLNDDFTPMEFVVEVLMFYFHMDMEKATQVMLDVHQKGRGVCGVFSKDVAETKAALVIDFARENEHPLMCNVEVAE</sequence>
<reference evidence="5" key="1">
    <citation type="journal article" date="2019" name="Int. J. Syst. Evol. Microbiol.">
        <title>The Global Catalogue of Microorganisms (GCM) 10K type strain sequencing project: providing services to taxonomists for standard genome sequencing and annotation.</title>
        <authorList>
            <consortium name="The Broad Institute Genomics Platform"/>
            <consortium name="The Broad Institute Genome Sequencing Center for Infectious Disease"/>
            <person name="Wu L."/>
            <person name="Ma J."/>
        </authorList>
    </citation>
    <scope>NUCLEOTIDE SEQUENCE [LARGE SCALE GENOMIC DNA]</scope>
    <source>
        <strain evidence="5">NBRC 100033</strain>
    </source>
</reference>